<keyword evidence="3" id="KW-1133">Transmembrane helix</keyword>
<keyword evidence="2" id="KW-0175">Coiled coil</keyword>
<dbReference type="PANTHER" id="PTHR32347">
    <property type="entry name" value="EFFLUX SYSTEM COMPONENT YKNX-RELATED"/>
    <property type="match status" value="1"/>
</dbReference>
<proteinExistence type="predicted"/>
<dbReference type="Gene3D" id="2.40.420.20">
    <property type="match status" value="1"/>
</dbReference>
<evidence type="ECO:0000313" key="4">
    <source>
        <dbReference type="EMBL" id="QDX31515.1"/>
    </source>
</evidence>
<protein>
    <submittedName>
        <fullName evidence="4">HlyD family efflux transporter periplasmic adaptor subunit</fullName>
    </submittedName>
</protein>
<dbReference type="STRING" id="568768.GCA_000406125_00393"/>
<accession>A0A5B8HR61</accession>
<evidence type="ECO:0000256" key="2">
    <source>
        <dbReference type="ARBA" id="ARBA00023054"/>
    </source>
</evidence>
<reference evidence="4 5" key="1">
    <citation type="journal article" date="2019" name="Environ. Microbiol.">
        <title>The phytopathogenic nature of Dickeya aquatica 174/2 and the dynamic early evolution of Dickeya pathogenicity.</title>
        <authorList>
            <person name="Duprey A."/>
            <person name="Taib N."/>
            <person name="Leonard S."/>
            <person name="Garin T."/>
            <person name="Flandrois J.P."/>
            <person name="Nasser W."/>
            <person name="Brochier-Armanet C."/>
            <person name="Reverchon S."/>
        </authorList>
    </citation>
    <scope>NUCLEOTIDE SEQUENCE [LARGE SCALE GENOMIC DNA]</scope>
    <source>
        <strain evidence="4 5">NCPPB 569</strain>
    </source>
</reference>
<dbReference type="RefSeq" id="WP_042868186.1">
    <property type="nucleotide sequence ID" value="NZ_CM001975.1"/>
</dbReference>
<dbReference type="PANTHER" id="PTHR32347:SF23">
    <property type="entry name" value="BLL5650 PROTEIN"/>
    <property type="match status" value="1"/>
</dbReference>
<dbReference type="KEGG" id="dic:Dpoa569_0003555"/>
<dbReference type="AlphaFoldDB" id="A0A5B8HR61"/>
<organism evidence="4 5">
    <name type="scientific">Dickeya poaceiphila</name>
    <dbReference type="NCBI Taxonomy" id="568768"/>
    <lineage>
        <taxon>Bacteria</taxon>
        <taxon>Pseudomonadati</taxon>
        <taxon>Pseudomonadota</taxon>
        <taxon>Gammaproteobacteria</taxon>
        <taxon>Enterobacterales</taxon>
        <taxon>Pectobacteriaceae</taxon>
        <taxon>Dickeya</taxon>
    </lineage>
</organism>
<sequence>MDISLVQTGNRIRFKKYAKPFAVMMGLVVALAVIYNFKFSPYKVSLSSLSVAEVKFGNFSVEVRGNGVLLPQDINWVSASVDARVEEVIYKAGARVKKGDLLVRMSNPTVEQQYQENKLGYDALRAEIDAKNAELKNKVLNQEAVLLDAGSRLLASEARLKAQKKYILAVPMLEYETTRINTEQYRHQVAFEEKRLATLKQSVEADIKANQMRLNKSASLVALYKQEVESLNVTSPIDGVLQDVAVQAGQRITTGSNIARLAKEKDLYAELKVPELQSRDLTVGQPVTINTGRSKFEGQVSRVDPAVVNGTVKVDVAFTGPLPQEARPDLSVDGLIGVTKIEKTLFVERPPYAQNNLPSTLYVIDKKDKIATKMKVNFGQGSADFIQVTSGLRAGDQIILSDSSAWQGADKIEITE</sequence>
<dbReference type="GO" id="GO:0030313">
    <property type="term" value="C:cell envelope"/>
    <property type="evidence" value="ECO:0007669"/>
    <property type="project" value="UniProtKB-SubCell"/>
</dbReference>
<evidence type="ECO:0000256" key="1">
    <source>
        <dbReference type="ARBA" id="ARBA00004196"/>
    </source>
</evidence>
<dbReference type="SUPFAM" id="SSF111369">
    <property type="entry name" value="HlyD-like secretion proteins"/>
    <property type="match status" value="1"/>
</dbReference>
<evidence type="ECO:0000313" key="5">
    <source>
        <dbReference type="Proteomes" id="UP000320591"/>
    </source>
</evidence>
<gene>
    <name evidence="4" type="ORF">Dpoa569_0003555</name>
</gene>
<evidence type="ECO:0000256" key="3">
    <source>
        <dbReference type="SAM" id="Phobius"/>
    </source>
</evidence>
<feature type="transmembrane region" description="Helical" evidence="3">
    <location>
        <begin position="21"/>
        <end position="37"/>
    </location>
</feature>
<dbReference type="OrthoDB" id="9806939at2"/>
<dbReference type="Proteomes" id="UP000320591">
    <property type="component" value="Chromosome"/>
</dbReference>
<comment type="subcellular location">
    <subcellularLocation>
        <location evidence="1">Cell envelope</location>
    </subcellularLocation>
</comment>
<keyword evidence="5" id="KW-1185">Reference proteome</keyword>
<keyword evidence="3" id="KW-0812">Transmembrane</keyword>
<dbReference type="Gene3D" id="2.40.50.100">
    <property type="match status" value="2"/>
</dbReference>
<name>A0A5B8HR61_9GAMM</name>
<keyword evidence="3" id="KW-0472">Membrane</keyword>
<dbReference type="InterPro" id="IPR050465">
    <property type="entry name" value="UPF0194_transport"/>
</dbReference>
<dbReference type="EMBL" id="CP042220">
    <property type="protein sequence ID" value="QDX31515.1"/>
    <property type="molecule type" value="Genomic_DNA"/>
</dbReference>